<protein>
    <submittedName>
        <fullName evidence="1">Uncharacterized protein</fullName>
    </submittedName>
</protein>
<evidence type="ECO:0000313" key="1">
    <source>
        <dbReference type="EMBL" id="KIO28534.1"/>
    </source>
</evidence>
<name>A0A0C3QNB5_9AGAM</name>
<keyword evidence="2" id="KW-1185">Reference proteome</keyword>
<reference evidence="1 2" key="1">
    <citation type="submission" date="2014-04" db="EMBL/GenBank/DDBJ databases">
        <authorList>
            <consortium name="DOE Joint Genome Institute"/>
            <person name="Kuo A."/>
            <person name="Girlanda M."/>
            <person name="Perotto S."/>
            <person name="Kohler A."/>
            <person name="Nagy L.G."/>
            <person name="Floudas D."/>
            <person name="Copeland A."/>
            <person name="Barry K.W."/>
            <person name="Cichocki N."/>
            <person name="Veneault-Fourrey C."/>
            <person name="LaButti K."/>
            <person name="Lindquist E.A."/>
            <person name="Lipzen A."/>
            <person name="Lundell T."/>
            <person name="Morin E."/>
            <person name="Murat C."/>
            <person name="Sun H."/>
            <person name="Tunlid A."/>
            <person name="Henrissat B."/>
            <person name="Grigoriev I.V."/>
            <person name="Hibbett D.S."/>
            <person name="Martin F."/>
            <person name="Nordberg H.P."/>
            <person name="Cantor M.N."/>
            <person name="Hua S.X."/>
        </authorList>
    </citation>
    <scope>NUCLEOTIDE SEQUENCE [LARGE SCALE GENOMIC DNA]</scope>
    <source>
        <strain evidence="1 2">MUT 4182</strain>
    </source>
</reference>
<dbReference type="HOGENOM" id="CLU_1327251_0_0_1"/>
<reference evidence="2" key="2">
    <citation type="submission" date="2015-01" db="EMBL/GenBank/DDBJ databases">
        <title>Evolutionary Origins and Diversification of the Mycorrhizal Mutualists.</title>
        <authorList>
            <consortium name="DOE Joint Genome Institute"/>
            <consortium name="Mycorrhizal Genomics Consortium"/>
            <person name="Kohler A."/>
            <person name="Kuo A."/>
            <person name="Nagy L.G."/>
            <person name="Floudas D."/>
            <person name="Copeland A."/>
            <person name="Barry K.W."/>
            <person name="Cichocki N."/>
            <person name="Veneault-Fourrey C."/>
            <person name="LaButti K."/>
            <person name="Lindquist E.A."/>
            <person name="Lipzen A."/>
            <person name="Lundell T."/>
            <person name="Morin E."/>
            <person name="Murat C."/>
            <person name="Riley R."/>
            <person name="Ohm R."/>
            <person name="Sun H."/>
            <person name="Tunlid A."/>
            <person name="Henrissat B."/>
            <person name="Grigoriev I.V."/>
            <person name="Hibbett D.S."/>
            <person name="Martin F."/>
        </authorList>
    </citation>
    <scope>NUCLEOTIDE SEQUENCE [LARGE SCALE GENOMIC DNA]</scope>
    <source>
        <strain evidence="2">MUT 4182</strain>
    </source>
</reference>
<dbReference type="Proteomes" id="UP000054248">
    <property type="component" value="Unassembled WGS sequence"/>
</dbReference>
<evidence type="ECO:0000313" key="2">
    <source>
        <dbReference type="Proteomes" id="UP000054248"/>
    </source>
</evidence>
<gene>
    <name evidence="1" type="ORF">M407DRAFT_22275</name>
</gene>
<dbReference type="EMBL" id="KN822993">
    <property type="protein sequence ID" value="KIO28534.1"/>
    <property type="molecule type" value="Genomic_DNA"/>
</dbReference>
<dbReference type="AlphaFoldDB" id="A0A0C3QNB5"/>
<organism evidence="1 2">
    <name type="scientific">Tulasnella calospora MUT 4182</name>
    <dbReference type="NCBI Taxonomy" id="1051891"/>
    <lineage>
        <taxon>Eukaryota</taxon>
        <taxon>Fungi</taxon>
        <taxon>Dikarya</taxon>
        <taxon>Basidiomycota</taxon>
        <taxon>Agaricomycotina</taxon>
        <taxon>Agaricomycetes</taxon>
        <taxon>Cantharellales</taxon>
        <taxon>Tulasnellaceae</taxon>
        <taxon>Tulasnella</taxon>
    </lineage>
</organism>
<accession>A0A0C3QNB5</accession>
<proteinExistence type="predicted"/>
<sequence length="207" mass="23052">MPLDEPEKRLIFDGGDNSTSEFNRFIQDLQRSLSDPGSEHMIDLVPTRLYGKALRAYEALPLECQQTWEDLEFAMASCFPSLEACRELAGLVLTPAAAPPPMSSAFTLTAGGASLEDSKFPLLFSRLIGHRPLVSLLRRKDKPRAQPIPQIVVYSLFIERIDDFEPCDMDNPKIVTRLIEVLLSDARAVAKTAKQPILTIPAKDAKR</sequence>